<name>A0A7K0DGB6_9NOCA</name>
<dbReference type="EMBL" id="WEGI01000001">
    <property type="protein sequence ID" value="MQY24860.1"/>
    <property type="molecule type" value="Genomic_DNA"/>
</dbReference>
<organism evidence="1 2">
    <name type="scientific">Nocardia aurantia</name>
    <dbReference type="NCBI Taxonomy" id="2585199"/>
    <lineage>
        <taxon>Bacteria</taxon>
        <taxon>Bacillati</taxon>
        <taxon>Actinomycetota</taxon>
        <taxon>Actinomycetes</taxon>
        <taxon>Mycobacteriales</taxon>
        <taxon>Nocardiaceae</taxon>
        <taxon>Nocardia</taxon>
    </lineage>
</organism>
<gene>
    <name evidence="1" type="ORF">NRB56_04130</name>
</gene>
<dbReference type="AlphaFoldDB" id="A0A7K0DGB6"/>
<dbReference type="Proteomes" id="UP000431401">
    <property type="component" value="Unassembled WGS sequence"/>
</dbReference>
<dbReference type="OrthoDB" id="4554968at2"/>
<keyword evidence="2" id="KW-1185">Reference proteome</keyword>
<sequence length="104" mass="11607">MDLVKLHNDSRALLERFADRLSVETLATYRTFSDVGEWGELIDNLCASLVLDRIPMTPAERDSVTALLAMFPIPPEDYTFLGDPSRVLTGLNVVDEPAVVRKSE</sequence>
<reference evidence="1 2" key="1">
    <citation type="submission" date="2019-10" db="EMBL/GenBank/DDBJ databases">
        <title>Nocardia macrotermitis sp. nov. and Nocardia aurantia sp. nov., isolated from the gut of fungus growing-termite Macrotermes natalensis.</title>
        <authorList>
            <person name="Benndorf R."/>
            <person name="Schwitalla J."/>
            <person name="Martin K."/>
            <person name="De Beer W."/>
            <person name="Kaster A.-K."/>
            <person name="Vollmers J."/>
            <person name="Poulsen M."/>
            <person name="Beemelmanns C."/>
        </authorList>
    </citation>
    <scope>NUCLEOTIDE SEQUENCE [LARGE SCALE GENOMIC DNA]</scope>
    <source>
        <strain evidence="1 2">RB56</strain>
    </source>
</reference>
<evidence type="ECO:0008006" key="3">
    <source>
        <dbReference type="Google" id="ProtNLM"/>
    </source>
</evidence>
<proteinExistence type="predicted"/>
<dbReference type="RefSeq" id="WP_153338731.1">
    <property type="nucleotide sequence ID" value="NZ_WEGI01000001.1"/>
</dbReference>
<accession>A0A7K0DGB6</accession>
<comment type="caution">
    <text evidence="1">The sequence shown here is derived from an EMBL/GenBank/DDBJ whole genome shotgun (WGS) entry which is preliminary data.</text>
</comment>
<evidence type="ECO:0000313" key="1">
    <source>
        <dbReference type="EMBL" id="MQY24860.1"/>
    </source>
</evidence>
<evidence type="ECO:0000313" key="2">
    <source>
        <dbReference type="Proteomes" id="UP000431401"/>
    </source>
</evidence>
<protein>
    <recommendedName>
        <fullName evidence="3">MafI family immunity protein</fullName>
    </recommendedName>
</protein>